<organism evidence="1 2">
    <name type="scientific">Zhongshania borealis</name>
    <dbReference type="NCBI Taxonomy" id="889488"/>
    <lineage>
        <taxon>Bacteria</taxon>
        <taxon>Pseudomonadati</taxon>
        <taxon>Pseudomonadota</taxon>
        <taxon>Gammaproteobacteria</taxon>
        <taxon>Cellvibrionales</taxon>
        <taxon>Spongiibacteraceae</taxon>
        <taxon>Zhongshania</taxon>
    </lineage>
</organism>
<gene>
    <name evidence="1" type="ORF">GCM10022414_14850</name>
</gene>
<name>A0ABP7WML5_9GAMM</name>
<protein>
    <submittedName>
        <fullName evidence="1">Uncharacterized protein</fullName>
    </submittedName>
</protein>
<proteinExistence type="predicted"/>
<evidence type="ECO:0000313" key="1">
    <source>
        <dbReference type="EMBL" id="GAA4092367.1"/>
    </source>
</evidence>
<comment type="caution">
    <text evidence="1">The sequence shown here is derived from an EMBL/GenBank/DDBJ whole genome shotgun (WGS) entry which is preliminary data.</text>
</comment>
<accession>A0ABP7WML5</accession>
<dbReference type="RefSeq" id="WP_344934151.1">
    <property type="nucleotide sequence ID" value="NZ_BAABDM010000002.1"/>
</dbReference>
<dbReference type="EMBL" id="BAABDM010000002">
    <property type="protein sequence ID" value="GAA4092367.1"/>
    <property type="molecule type" value="Genomic_DNA"/>
</dbReference>
<reference evidence="2" key="1">
    <citation type="journal article" date="2019" name="Int. J. Syst. Evol. Microbiol.">
        <title>The Global Catalogue of Microorganisms (GCM) 10K type strain sequencing project: providing services to taxonomists for standard genome sequencing and annotation.</title>
        <authorList>
            <consortium name="The Broad Institute Genomics Platform"/>
            <consortium name="The Broad Institute Genome Sequencing Center for Infectious Disease"/>
            <person name="Wu L."/>
            <person name="Ma J."/>
        </authorList>
    </citation>
    <scope>NUCLEOTIDE SEQUENCE [LARGE SCALE GENOMIC DNA]</scope>
    <source>
        <strain evidence="2">JCM 17304</strain>
    </source>
</reference>
<sequence length="62" mass="7056">MLLRFWSIPKALSLKLHAVATANPALQDVSIKRLPLHRGFNPQMRFVVQNCLDLSLRVCGRD</sequence>
<dbReference type="Proteomes" id="UP001500392">
    <property type="component" value="Unassembled WGS sequence"/>
</dbReference>
<evidence type="ECO:0000313" key="2">
    <source>
        <dbReference type="Proteomes" id="UP001500392"/>
    </source>
</evidence>
<keyword evidence="2" id="KW-1185">Reference proteome</keyword>